<dbReference type="NCBIfam" id="NF009525">
    <property type="entry name" value="PRK12887.1"/>
    <property type="match status" value="1"/>
</dbReference>
<dbReference type="InterPro" id="IPR044502">
    <property type="entry name" value="AtHST-like"/>
</dbReference>
<dbReference type="Proteomes" id="UP001230188">
    <property type="component" value="Unassembled WGS sequence"/>
</dbReference>
<evidence type="ECO:0000256" key="2">
    <source>
        <dbReference type="ARBA" id="ARBA00005985"/>
    </source>
</evidence>
<protein>
    <submittedName>
        <fullName evidence="9">Uncharacterized protein</fullName>
    </submittedName>
</protein>
<comment type="similarity">
    <text evidence="2">Belongs to the UbiA prenyltransferase family.</text>
</comment>
<dbReference type="InterPro" id="IPR044878">
    <property type="entry name" value="UbiA_sf"/>
</dbReference>
<evidence type="ECO:0000256" key="6">
    <source>
        <dbReference type="ARBA" id="ARBA00023136"/>
    </source>
</evidence>
<keyword evidence="4 7" id="KW-0812">Transmembrane</keyword>
<evidence type="ECO:0000256" key="3">
    <source>
        <dbReference type="ARBA" id="ARBA00022679"/>
    </source>
</evidence>
<reference evidence="9" key="1">
    <citation type="submission" date="2023-01" db="EMBL/GenBank/DDBJ databases">
        <title>Metagenome sequencing of chrysophaentin producing Chrysophaeum taylorii.</title>
        <authorList>
            <person name="Davison J."/>
            <person name="Bewley C."/>
        </authorList>
    </citation>
    <scope>NUCLEOTIDE SEQUENCE</scope>
    <source>
        <strain evidence="9">NIES-1699</strain>
    </source>
</reference>
<feature type="transmembrane region" description="Helical" evidence="7">
    <location>
        <begin position="181"/>
        <end position="203"/>
    </location>
</feature>
<evidence type="ECO:0000256" key="7">
    <source>
        <dbReference type="SAM" id="Phobius"/>
    </source>
</evidence>
<dbReference type="GO" id="GO:0004659">
    <property type="term" value="F:prenyltransferase activity"/>
    <property type="evidence" value="ECO:0007669"/>
    <property type="project" value="InterPro"/>
</dbReference>
<keyword evidence="8" id="KW-0732">Signal</keyword>
<proteinExistence type="inferred from homology"/>
<feature type="signal peptide" evidence="8">
    <location>
        <begin position="1"/>
        <end position="18"/>
    </location>
</feature>
<feature type="chain" id="PRO_5042124672" evidence="8">
    <location>
        <begin position="19"/>
        <end position="343"/>
    </location>
</feature>
<evidence type="ECO:0000256" key="4">
    <source>
        <dbReference type="ARBA" id="ARBA00022692"/>
    </source>
</evidence>
<organism evidence="9 10">
    <name type="scientific">Chrysophaeum taylorii</name>
    <dbReference type="NCBI Taxonomy" id="2483200"/>
    <lineage>
        <taxon>Eukaryota</taxon>
        <taxon>Sar</taxon>
        <taxon>Stramenopiles</taxon>
        <taxon>Ochrophyta</taxon>
        <taxon>Pelagophyceae</taxon>
        <taxon>Pelagomonadales</taxon>
        <taxon>Pelagomonadaceae</taxon>
        <taxon>Chrysophaeum</taxon>
    </lineage>
</organism>
<evidence type="ECO:0000256" key="1">
    <source>
        <dbReference type="ARBA" id="ARBA00004141"/>
    </source>
</evidence>
<dbReference type="PANTHER" id="PTHR43009:SF7">
    <property type="entry name" value="HOMOGENTISATE GERANYLGERANYLTRANSFERASE, CHLOROPLASTIC"/>
    <property type="match status" value="1"/>
</dbReference>
<dbReference type="InterPro" id="IPR000537">
    <property type="entry name" value="UbiA_prenyltransferase"/>
</dbReference>
<keyword evidence="6 7" id="KW-0472">Membrane</keyword>
<gene>
    <name evidence="9" type="ORF">CTAYLR_007204</name>
</gene>
<keyword evidence="5 7" id="KW-1133">Transmembrane helix</keyword>
<comment type="subcellular location">
    <subcellularLocation>
        <location evidence="1">Membrane</location>
        <topology evidence="1">Multi-pass membrane protein</topology>
    </subcellularLocation>
</comment>
<dbReference type="AlphaFoldDB" id="A0AAD7UMD4"/>
<evidence type="ECO:0000313" key="10">
    <source>
        <dbReference type="Proteomes" id="UP001230188"/>
    </source>
</evidence>
<dbReference type="EMBL" id="JAQMWT010000046">
    <property type="protein sequence ID" value="KAJ8612567.1"/>
    <property type="molecule type" value="Genomic_DNA"/>
</dbReference>
<feature type="transmembrane region" description="Helical" evidence="7">
    <location>
        <begin position="286"/>
        <end position="304"/>
    </location>
</feature>
<dbReference type="CDD" id="cd13960">
    <property type="entry name" value="PT_UbiA_HPT1"/>
    <property type="match status" value="1"/>
</dbReference>
<keyword evidence="3" id="KW-0808">Transferase</keyword>
<dbReference type="Pfam" id="PF01040">
    <property type="entry name" value="UbiA"/>
    <property type="match status" value="1"/>
</dbReference>
<evidence type="ECO:0000256" key="8">
    <source>
        <dbReference type="SAM" id="SignalP"/>
    </source>
</evidence>
<dbReference type="PANTHER" id="PTHR43009">
    <property type="entry name" value="HOMOGENTISATE SOLANESYLTRANSFERASE, CHLOROPLASTIC"/>
    <property type="match status" value="1"/>
</dbReference>
<keyword evidence="10" id="KW-1185">Reference proteome</keyword>
<dbReference type="GO" id="GO:0016020">
    <property type="term" value="C:membrane"/>
    <property type="evidence" value="ECO:0007669"/>
    <property type="project" value="UniProtKB-SubCell"/>
</dbReference>
<evidence type="ECO:0000313" key="9">
    <source>
        <dbReference type="EMBL" id="KAJ8612567.1"/>
    </source>
</evidence>
<feature type="transmembrane region" description="Helical" evidence="7">
    <location>
        <begin position="86"/>
        <end position="107"/>
    </location>
</feature>
<feature type="transmembrane region" description="Helical" evidence="7">
    <location>
        <begin position="131"/>
        <end position="150"/>
    </location>
</feature>
<feature type="transmembrane region" description="Helical" evidence="7">
    <location>
        <begin position="215"/>
        <end position="234"/>
    </location>
</feature>
<evidence type="ECO:0000256" key="5">
    <source>
        <dbReference type="ARBA" id="ARBA00022989"/>
    </source>
</evidence>
<name>A0AAD7UMD4_9STRA</name>
<sequence>MLLLYLLVAAQAFRSPTALPAVPTRSFAATAGLDEASVDGKSFAGAVYKFVRPHTIRGTMLGALCGVTKAITDTGAVFDWQLVPRAMVGVVALLSANALIVGINQIYDQDIDRVNKPFLPIAAGELSTRTAWALLGACGLAGPILCYAAFSPFIFKLYVLGTTLGVLYSVPPFDLKKRGPLVAGATIAVCRGFLLNFGVYYAALEALGQPFRWSPAVAFISRFMTVFAAVIAVTKDLPDVEGDAKFKVQTFATRLGPNLVVKAATAVLLLNYASAVAQAALFSSSFRRPALMLGAHLALAAALLNNFRLYAKLKATDLTSALKRFYKKIWDLFYLEYALYVFI</sequence>
<comment type="caution">
    <text evidence="9">The sequence shown here is derived from an EMBL/GenBank/DDBJ whole genome shotgun (WGS) entry which is preliminary data.</text>
</comment>
<accession>A0AAD7UMD4</accession>
<dbReference type="Gene3D" id="1.10.357.140">
    <property type="entry name" value="UbiA prenyltransferase"/>
    <property type="match status" value="1"/>
</dbReference>